<protein>
    <submittedName>
        <fullName evidence="1">Uncharacterized protein</fullName>
    </submittedName>
</protein>
<dbReference type="Proteomes" id="UP000269396">
    <property type="component" value="Unassembled WGS sequence"/>
</dbReference>
<evidence type="ECO:0000313" key="2">
    <source>
        <dbReference type="Proteomes" id="UP000269396"/>
    </source>
</evidence>
<dbReference type="EMBL" id="UZAL01010946">
    <property type="protein sequence ID" value="VDP04476.1"/>
    <property type="molecule type" value="Genomic_DNA"/>
</dbReference>
<name>A0A183NQ44_9TREM</name>
<sequence>MVVGGSRHETLDPCFVLLVTRQQDVHVTLRELVLHDGLHHVLLGFIVRDVITELSGPRPTSCRTEMQSQLIDHCVVINVMYVKSFLVKIECYRPFCNVATTVLSSKLIKFEFISIIKLGNFFFT</sequence>
<reference evidence="1 2" key="1">
    <citation type="submission" date="2018-11" db="EMBL/GenBank/DDBJ databases">
        <authorList>
            <consortium name="Pathogen Informatics"/>
        </authorList>
    </citation>
    <scope>NUCLEOTIDE SEQUENCE [LARGE SCALE GENOMIC DNA]</scope>
    <source>
        <strain>Denwood</strain>
        <strain evidence="2">Zambia</strain>
    </source>
</reference>
<evidence type="ECO:0000313" key="1">
    <source>
        <dbReference type="EMBL" id="VDP04476.1"/>
    </source>
</evidence>
<gene>
    <name evidence="1" type="ORF">SMTD_LOCUS4230</name>
</gene>
<accession>A0A183NQ44</accession>
<organism evidence="1 2">
    <name type="scientific">Schistosoma mattheei</name>
    <dbReference type="NCBI Taxonomy" id="31246"/>
    <lineage>
        <taxon>Eukaryota</taxon>
        <taxon>Metazoa</taxon>
        <taxon>Spiralia</taxon>
        <taxon>Lophotrochozoa</taxon>
        <taxon>Platyhelminthes</taxon>
        <taxon>Trematoda</taxon>
        <taxon>Digenea</taxon>
        <taxon>Strigeidida</taxon>
        <taxon>Schistosomatoidea</taxon>
        <taxon>Schistosomatidae</taxon>
        <taxon>Schistosoma</taxon>
    </lineage>
</organism>
<keyword evidence="2" id="KW-1185">Reference proteome</keyword>
<dbReference type="AlphaFoldDB" id="A0A183NQ44"/>
<proteinExistence type="predicted"/>